<accession>A0A0K6FN11</accession>
<feature type="compositionally biased region" description="Basic residues" evidence="1">
    <location>
        <begin position="50"/>
        <end position="63"/>
    </location>
</feature>
<organism evidence="2 3">
    <name type="scientific">Rhizoctonia solani</name>
    <dbReference type="NCBI Taxonomy" id="456999"/>
    <lineage>
        <taxon>Eukaryota</taxon>
        <taxon>Fungi</taxon>
        <taxon>Dikarya</taxon>
        <taxon>Basidiomycota</taxon>
        <taxon>Agaricomycotina</taxon>
        <taxon>Agaricomycetes</taxon>
        <taxon>Cantharellales</taxon>
        <taxon>Ceratobasidiaceae</taxon>
        <taxon>Rhizoctonia</taxon>
    </lineage>
</organism>
<protein>
    <submittedName>
        <fullName evidence="2">Uncharacterized protein</fullName>
    </submittedName>
</protein>
<feature type="region of interest" description="Disordered" evidence="1">
    <location>
        <begin position="38"/>
        <end position="75"/>
    </location>
</feature>
<evidence type="ECO:0000313" key="2">
    <source>
        <dbReference type="EMBL" id="CUA67665.1"/>
    </source>
</evidence>
<proteinExistence type="predicted"/>
<dbReference type="AlphaFoldDB" id="A0A0K6FN11"/>
<evidence type="ECO:0000256" key="1">
    <source>
        <dbReference type="SAM" id="MobiDB-lite"/>
    </source>
</evidence>
<feature type="region of interest" description="Disordered" evidence="1">
    <location>
        <begin position="280"/>
        <end position="304"/>
    </location>
</feature>
<gene>
    <name evidence="2" type="ORF">RSOLAG22IIIB_13505</name>
</gene>
<keyword evidence="3" id="KW-1185">Reference proteome</keyword>
<sequence length="319" mass="33859">MTKRKKPTGDGEGSKLHDAVLETKMLRAAQEETVALEDDYWSESDAPAGHKPRSWSKIAHAKSKPSPIPTPTVLDLSSDSDVVVLPQTPPKNNASHSSTTYHAKKVPEVTVVKGPPSKHRKTDQKAAEAKPLGLLRWKSLAVIAPSSGSQRIYPLLQSDAINWSVRSTAWLWSELSNPGPGPTREAFDTAETTAKIKTMVMTMYGIPLPPSTSGEGSGPSLALALAGFLQARVPPLLPASSVLTRSTNAPTTKVASAAPLPADLMTAPTTLDGRENSLDQSAELAPYEPTEEALDASCEASGSNLSAAEKGKLPVYLRN</sequence>
<reference evidence="2 3" key="1">
    <citation type="submission" date="2015-07" db="EMBL/GenBank/DDBJ databases">
        <authorList>
            <person name="Noorani M."/>
        </authorList>
    </citation>
    <scope>NUCLEOTIDE SEQUENCE [LARGE SCALE GENOMIC DNA]</scope>
    <source>
        <strain evidence="2">BBA 69670</strain>
    </source>
</reference>
<dbReference type="Proteomes" id="UP000044841">
    <property type="component" value="Unassembled WGS sequence"/>
</dbReference>
<name>A0A0K6FN11_9AGAM</name>
<dbReference type="EMBL" id="CYGV01000182">
    <property type="protein sequence ID" value="CUA67665.1"/>
    <property type="molecule type" value="Genomic_DNA"/>
</dbReference>
<evidence type="ECO:0000313" key="3">
    <source>
        <dbReference type="Proteomes" id="UP000044841"/>
    </source>
</evidence>